<reference evidence="6 7" key="2">
    <citation type="submission" date="2017-06" db="EMBL/GenBank/DDBJ databases">
        <authorList>
            <person name="Varghese N."/>
            <person name="Submissions S."/>
        </authorList>
    </citation>
    <scope>NUCLEOTIDE SEQUENCE [LARGE SCALE GENOMIC DNA]</scope>
    <source>
        <strain evidence="6 7">RLD-1</strain>
    </source>
</reference>
<sequence>MSQPEVKRLAVWRSLLLLGMVLAVLVLLAAGAWWFADPQRNVSREALQPFAIRAGIAWGFLFALSGCVWLLIQLGIREQVRQQAPVAVSEALGNQAKSPSPPEEVRDHIRNAYGHFWRRRIRVLLVVGEADEIEAVAPGLAEAKWREGQGTLLLWGGSLTGDWESEWPGSLRRLSWRRPLDGIVWAMTEEQAGNVELFGGGVRRLQGLARELRWQAPLYLWQVRRCAWTQEGRAAQSTGCLLPPAPTAQRIESALRQLLTPLRERGLGQMSQARANDFLLRLSRDLEHNGIAQWRDALVPLLQNFARGVPLRGLLFAAPQKPPIEPTARHSWWPSPAWEAIREDRQARGSRLGWSWPRAAYACALAFAGLCLLALLLSFASNRSQVATVEAALATLGKPGDAEAQLVALDALTRELSRLDYRREHGVPWYQRLGLSQNDALLAALWPRYAQANNRLLRDGAALRLERQLAELAALPVGSPERVRRAEGAYDQLKAYLMMARPEKVEAAFLAKVLAANETARPGVAPGLWQGLSPRLWAFYAQHLAAHPQWRIEASPAVVARARQVLLGRLGQRNGVANLYQQVVERAGNDYAAMGLAQMVGETDAALLFDTPESVPGVFTRQAWEGQVRKAIDDVAEARREEIDWVLSDQQGSLDAELQPEVLKARLTERYFQAFGDAWLAFLNSIRWRKAQSLSDVIDQLTLLSDVRQSPLIALMNTLAYQGRTEARAEALADSLMKSAQQLLDGDRQPVIDQRPGGPRGPLDTTFGPLLGLLGKDPSAVAGGDGSLSLQAFLTRVTRVRLKLQQVTHAADPQAMTQALAQTVFQGKSVDLTDTLDYGSLIAASLGAEWSGFGQNLFVQPLNQAWEGVLQPSAQSLNRQWQRAIVANWRRAFDGRYPFAATGSDASLPMLGQMIRADSGRIDQFIRTQLGGVLRKEGNRWVPDSAGSQGLHFDPQFLEAVNRLGELADILYTDGGMGLAFQLQAKPVRNLVQTTFILDGVTLEYFNQEESWQQFIWPGGADHPGASLSWTSARGGARLFGDFAGIWGLIRLLEQAQVTALDDSDTRFELVLTAPDGLPLTWQMRTELGSGPLALLQLRGFALPTNIFDVGGGRADPYAMAEPFEAAGSNTREGM</sequence>
<evidence type="ECO:0000313" key="6">
    <source>
        <dbReference type="EMBL" id="SNT36664.1"/>
    </source>
</evidence>
<feature type="domain" description="Type VI secretion system component TssM1 helical" evidence="4">
    <location>
        <begin position="872"/>
        <end position="975"/>
    </location>
</feature>
<keyword evidence="1" id="KW-0812">Transmembrane</keyword>
<dbReference type="Proteomes" id="UP000199693">
    <property type="component" value="Unassembled WGS sequence"/>
</dbReference>
<feature type="transmembrane region" description="Helical" evidence="1">
    <location>
        <begin position="12"/>
        <end position="35"/>
    </location>
</feature>
<dbReference type="InterPro" id="IPR009612">
    <property type="entry name" value="IcmF-rel"/>
</dbReference>
<keyword evidence="1" id="KW-1133">Transmembrane helix</keyword>
<accession>A0A239M3V6</accession>
<dbReference type="Pfam" id="PF06744">
    <property type="entry name" value="IcmF_C"/>
    <property type="match status" value="1"/>
</dbReference>
<dbReference type="InterPro" id="IPR010623">
    <property type="entry name" value="IcmF_C"/>
</dbReference>
<dbReference type="AlphaFoldDB" id="A0A239M3V6"/>
<feature type="domain" description="IcmF-related" evidence="3">
    <location>
        <begin position="407"/>
        <end position="723"/>
    </location>
</feature>
<dbReference type="RefSeq" id="WP_244160938.1">
    <property type="nucleotide sequence ID" value="NZ_FNEC01000016.1"/>
</dbReference>
<feature type="transmembrane region" description="Helical" evidence="1">
    <location>
        <begin position="359"/>
        <end position="380"/>
    </location>
</feature>
<feature type="domain" description="Type VI secretion system IcmF C-terminal" evidence="2">
    <location>
        <begin position="981"/>
        <end position="1087"/>
    </location>
</feature>
<dbReference type="Pfam" id="PF06761">
    <property type="entry name" value="IcmF-related"/>
    <property type="match status" value="1"/>
</dbReference>
<reference evidence="5 8" key="1">
    <citation type="submission" date="2016-10" db="EMBL/GenBank/DDBJ databases">
        <authorList>
            <person name="de Groot N.N."/>
        </authorList>
    </citation>
    <scope>NUCLEOTIDE SEQUENCE [LARGE SCALE GENOMIC DNA]</scope>
    <source>
        <strain evidence="5 8">CCM 7361</strain>
    </source>
</reference>
<dbReference type="InterPro" id="IPR048677">
    <property type="entry name" value="TssM1_hel"/>
</dbReference>
<evidence type="ECO:0000313" key="8">
    <source>
        <dbReference type="Proteomes" id="UP000199693"/>
    </source>
</evidence>
<evidence type="ECO:0000313" key="7">
    <source>
        <dbReference type="Proteomes" id="UP000198309"/>
    </source>
</evidence>
<keyword evidence="7" id="KW-1185">Reference proteome</keyword>
<evidence type="ECO:0000256" key="1">
    <source>
        <dbReference type="SAM" id="Phobius"/>
    </source>
</evidence>
<name>A0A239M3V6_9PSED</name>
<protein>
    <submittedName>
        <fullName evidence="5">Type VI secretion system protein ImpL</fullName>
    </submittedName>
</protein>
<dbReference type="PANTHER" id="PTHR36153">
    <property type="entry name" value="INNER MEMBRANE PROTEIN-RELATED"/>
    <property type="match status" value="1"/>
</dbReference>
<gene>
    <name evidence="5" type="ORF">SAMN05216189_101660</name>
    <name evidence="6" type="ORF">SAMN06295949_12360</name>
</gene>
<feature type="transmembrane region" description="Helical" evidence="1">
    <location>
        <begin position="50"/>
        <end position="72"/>
    </location>
</feature>
<evidence type="ECO:0000259" key="3">
    <source>
        <dbReference type="Pfam" id="PF06761"/>
    </source>
</evidence>
<proteinExistence type="predicted"/>
<evidence type="ECO:0000313" key="5">
    <source>
        <dbReference type="EMBL" id="SDJ39058.1"/>
    </source>
</evidence>
<dbReference type="EMBL" id="FZPC01000023">
    <property type="protein sequence ID" value="SNT36664.1"/>
    <property type="molecule type" value="Genomic_DNA"/>
</dbReference>
<dbReference type="EMBL" id="FNEC01000016">
    <property type="protein sequence ID" value="SDJ39058.1"/>
    <property type="molecule type" value="Genomic_DNA"/>
</dbReference>
<keyword evidence="1" id="KW-0472">Membrane</keyword>
<organism evidence="5 8">
    <name type="scientific">Pseudomonas delhiensis</name>
    <dbReference type="NCBI Taxonomy" id="366289"/>
    <lineage>
        <taxon>Bacteria</taxon>
        <taxon>Pseudomonadati</taxon>
        <taxon>Pseudomonadota</taxon>
        <taxon>Gammaproteobacteria</taxon>
        <taxon>Pseudomonadales</taxon>
        <taxon>Pseudomonadaceae</taxon>
        <taxon>Pseudomonas</taxon>
    </lineage>
</organism>
<dbReference type="Pfam" id="PF21070">
    <property type="entry name" value="IcmF_helical"/>
    <property type="match status" value="1"/>
</dbReference>
<dbReference type="InterPro" id="IPR053156">
    <property type="entry name" value="T6SS_TssM-like"/>
</dbReference>
<evidence type="ECO:0000259" key="2">
    <source>
        <dbReference type="Pfam" id="PF06744"/>
    </source>
</evidence>
<dbReference type="Proteomes" id="UP000198309">
    <property type="component" value="Unassembled WGS sequence"/>
</dbReference>
<dbReference type="PANTHER" id="PTHR36153:SF1">
    <property type="entry name" value="TYPE VI SECRETION SYSTEM COMPONENT TSSM1"/>
    <property type="match status" value="1"/>
</dbReference>
<evidence type="ECO:0000259" key="4">
    <source>
        <dbReference type="Pfam" id="PF21070"/>
    </source>
</evidence>